<proteinExistence type="predicted"/>
<dbReference type="AlphaFoldDB" id="A0A5B0LXE2"/>
<organism evidence="1 2">
    <name type="scientific">Puccinia graminis f. sp. tritici</name>
    <dbReference type="NCBI Taxonomy" id="56615"/>
    <lineage>
        <taxon>Eukaryota</taxon>
        <taxon>Fungi</taxon>
        <taxon>Dikarya</taxon>
        <taxon>Basidiomycota</taxon>
        <taxon>Pucciniomycotina</taxon>
        <taxon>Pucciniomycetes</taxon>
        <taxon>Pucciniales</taxon>
        <taxon>Pucciniaceae</taxon>
        <taxon>Puccinia</taxon>
    </lineage>
</organism>
<reference evidence="1 2" key="1">
    <citation type="submission" date="2019-05" db="EMBL/GenBank/DDBJ databases">
        <title>Emergence of the Ug99 lineage of the wheat stem rust pathogen through somatic hybridization.</title>
        <authorList>
            <person name="Li F."/>
            <person name="Upadhyaya N.M."/>
            <person name="Sperschneider J."/>
            <person name="Matny O."/>
            <person name="Nguyen-Phuc H."/>
            <person name="Mago R."/>
            <person name="Raley C."/>
            <person name="Miller M.E."/>
            <person name="Silverstein K.A.T."/>
            <person name="Henningsen E."/>
            <person name="Hirsch C.D."/>
            <person name="Visser B."/>
            <person name="Pretorius Z.A."/>
            <person name="Steffenson B.J."/>
            <person name="Schwessinger B."/>
            <person name="Dodds P.N."/>
            <person name="Figueroa M."/>
        </authorList>
    </citation>
    <scope>NUCLEOTIDE SEQUENCE [LARGE SCALE GENOMIC DNA]</scope>
    <source>
        <strain evidence="1">21-0</strain>
    </source>
</reference>
<gene>
    <name evidence="1" type="ORF">PGT21_000741</name>
</gene>
<dbReference type="Proteomes" id="UP000324748">
    <property type="component" value="Unassembled WGS sequence"/>
</dbReference>
<protein>
    <submittedName>
        <fullName evidence="1">Uncharacterized protein</fullName>
    </submittedName>
</protein>
<name>A0A5B0LXE2_PUCGR</name>
<comment type="caution">
    <text evidence="1">The sequence shown here is derived from an EMBL/GenBank/DDBJ whole genome shotgun (WGS) entry which is preliminary data.</text>
</comment>
<evidence type="ECO:0000313" key="1">
    <source>
        <dbReference type="EMBL" id="KAA1068766.1"/>
    </source>
</evidence>
<accession>A0A5B0LXE2</accession>
<evidence type="ECO:0000313" key="2">
    <source>
        <dbReference type="Proteomes" id="UP000324748"/>
    </source>
</evidence>
<keyword evidence="2" id="KW-1185">Reference proteome</keyword>
<dbReference type="EMBL" id="VSWC01000183">
    <property type="protein sequence ID" value="KAA1068766.1"/>
    <property type="molecule type" value="Genomic_DNA"/>
</dbReference>
<sequence>MNDLLGIPAPVQQTVSPLQQPASLAEIPPGCIAKHVWWGVSLAPACPSGGVIKMSPISLVPALIVELMVILFPCPYCCY</sequence>